<proteinExistence type="predicted"/>
<name>A0ABY6Z3R6_9BACL</name>
<dbReference type="Proteomes" id="UP001164803">
    <property type="component" value="Chromosome"/>
</dbReference>
<dbReference type="EMBL" id="CP104064">
    <property type="protein sequence ID" value="WAH36929.1"/>
    <property type="molecule type" value="Genomic_DNA"/>
</dbReference>
<dbReference type="PANTHER" id="PTHR43393">
    <property type="entry name" value="CYTOKININ RIBOSIDE 5'-MONOPHOSPHATE PHOSPHORIBOHYDROLASE"/>
    <property type="match status" value="1"/>
</dbReference>
<reference evidence="1" key="1">
    <citation type="submission" date="2022-08" db="EMBL/GenBank/DDBJ databases">
        <title>Alicyclobacillus dauci DSM2870, complete genome.</title>
        <authorList>
            <person name="Wang Q."/>
            <person name="Cai R."/>
            <person name="Wang Z."/>
        </authorList>
    </citation>
    <scope>NUCLEOTIDE SEQUENCE</scope>
    <source>
        <strain evidence="1">DSM 28700</strain>
    </source>
</reference>
<dbReference type="InterPro" id="IPR005268">
    <property type="entry name" value="CHP00725"/>
</dbReference>
<dbReference type="Gene3D" id="3.40.50.450">
    <property type="match status" value="1"/>
</dbReference>
<keyword evidence="2" id="KW-1185">Reference proteome</keyword>
<accession>A0ABY6Z3R6</accession>
<dbReference type="InterPro" id="IPR052341">
    <property type="entry name" value="LOG_family_nucleotidases"/>
</dbReference>
<dbReference type="InterPro" id="IPR041164">
    <property type="entry name" value="LDcluster4"/>
</dbReference>
<dbReference type="SUPFAM" id="SSF102405">
    <property type="entry name" value="MCP/YpsA-like"/>
    <property type="match status" value="1"/>
</dbReference>
<dbReference type="Pfam" id="PF18306">
    <property type="entry name" value="LDcluster4"/>
    <property type="match status" value="1"/>
</dbReference>
<dbReference type="NCBIfam" id="TIGR00725">
    <property type="entry name" value="TIGR00725 family protein"/>
    <property type="match status" value="1"/>
</dbReference>
<dbReference type="RefSeq" id="WP_268044331.1">
    <property type="nucleotide sequence ID" value="NZ_CP104064.1"/>
</dbReference>
<evidence type="ECO:0000313" key="1">
    <source>
        <dbReference type="EMBL" id="WAH36929.1"/>
    </source>
</evidence>
<organism evidence="1 2">
    <name type="scientific">Alicyclobacillus dauci</name>
    <dbReference type="NCBI Taxonomy" id="1475485"/>
    <lineage>
        <taxon>Bacteria</taxon>
        <taxon>Bacillati</taxon>
        <taxon>Bacillota</taxon>
        <taxon>Bacilli</taxon>
        <taxon>Bacillales</taxon>
        <taxon>Alicyclobacillaceae</taxon>
        <taxon>Alicyclobacillus</taxon>
    </lineage>
</organism>
<dbReference type="PANTHER" id="PTHR43393:SF3">
    <property type="entry name" value="LYSINE DECARBOXYLASE-LIKE PROTEIN"/>
    <property type="match status" value="1"/>
</dbReference>
<evidence type="ECO:0000313" key="2">
    <source>
        <dbReference type="Proteomes" id="UP001164803"/>
    </source>
</evidence>
<sequence length="193" mass="20632">MLRIGVIGQSGKVDEETLRLAEEMGKEIASRKAIILTGGTNGVMEAASRGAKLAGGLVVGLLPGDESQVANEYVDIPITTGFGFDFRSMVLVHSSDAVVMIGGGVGTLVELSAAYMLHKPVIVLEPSSGWAKRVKDIAYEGLYLDHRRENYPHQLDFASTPKDAFDLILTRAKEVPSAHSTASDTSGDIYPNK</sequence>
<protein>
    <submittedName>
        <fullName evidence="1">TIGR00725 family protein</fullName>
    </submittedName>
</protein>
<gene>
    <name evidence="1" type="ORF">NZD86_22675</name>
</gene>